<evidence type="ECO:0000259" key="5">
    <source>
        <dbReference type="PROSITE" id="PS50887"/>
    </source>
</evidence>
<dbReference type="SMART" id="SM00267">
    <property type="entry name" value="GGDEF"/>
    <property type="match status" value="1"/>
</dbReference>
<dbReference type="InterPro" id="IPR001633">
    <property type="entry name" value="EAL_dom"/>
</dbReference>
<dbReference type="PROSITE" id="PS50887">
    <property type="entry name" value="GGDEF"/>
    <property type="match status" value="1"/>
</dbReference>
<feature type="domain" description="EAL" evidence="4">
    <location>
        <begin position="600"/>
        <end position="852"/>
    </location>
</feature>
<dbReference type="RefSeq" id="WP_221195738.1">
    <property type="nucleotide sequence ID" value="NZ_JACHXM010000005.1"/>
</dbReference>
<dbReference type="PANTHER" id="PTHR44757">
    <property type="entry name" value="DIGUANYLATE CYCLASE DGCP"/>
    <property type="match status" value="1"/>
</dbReference>
<dbReference type="InterPro" id="IPR052155">
    <property type="entry name" value="Biofilm_reg_signaling"/>
</dbReference>
<protein>
    <submittedName>
        <fullName evidence="6">Diguanylate cyclase (GGDEF)-like protein/PAS domain S-box-containing protein</fullName>
    </submittedName>
</protein>
<keyword evidence="1" id="KW-0812">Transmembrane</keyword>
<dbReference type="InterPro" id="IPR001638">
    <property type="entry name" value="Solute-binding_3/MltF_N"/>
</dbReference>
<dbReference type="SUPFAM" id="SSF55073">
    <property type="entry name" value="Nucleotide cyclase"/>
    <property type="match status" value="1"/>
</dbReference>
<feature type="transmembrane region" description="Helical" evidence="1">
    <location>
        <begin position="262"/>
        <end position="284"/>
    </location>
</feature>
<dbReference type="NCBIfam" id="TIGR00254">
    <property type="entry name" value="GGDEF"/>
    <property type="match status" value="1"/>
</dbReference>
<dbReference type="Gene3D" id="3.30.450.20">
    <property type="entry name" value="PAS domain"/>
    <property type="match status" value="1"/>
</dbReference>
<dbReference type="PROSITE" id="PS50112">
    <property type="entry name" value="PAS"/>
    <property type="match status" value="1"/>
</dbReference>
<dbReference type="SUPFAM" id="SSF141868">
    <property type="entry name" value="EAL domain-like"/>
    <property type="match status" value="1"/>
</dbReference>
<dbReference type="SMART" id="SM00091">
    <property type="entry name" value="PAS"/>
    <property type="match status" value="1"/>
</dbReference>
<dbReference type="Proteomes" id="UP000525987">
    <property type="component" value="Unassembled WGS sequence"/>
</dbReference>
<reference evidence="6 7" key="1">
    <citation type="submission" date="2020-08" db="EMBL/GenBank/DDBJ databases">
        <title>Genomic Encyclopedia of Type Strains, Phase III (KMG-III): the genomes of soil and plant-associated and newly described type strains.</title>
        <authorList>
            <person name="Whitman W."/>
        </authorList>
    </citation>
    <scope>NUCLEOTIDE SEQUENCE [LARGE SCALE GENOMIC DNA]</scope>
    <source>
        <strain evidence="6 7">CECT 5995</strain>
    </source>
</reference>
<dbReference type="SUPFAM" id="SSF53850">
    <property type="entry name" value="Periplasmic binding protein-like II"/>
    <property type="match status" value="1"/>
</dbReference>
<sequence length="857" mass="95762">MTKRHVPARYRLASLALATLALSSSIQADTLRVGVYDNPPKLMLDEAGRPSGIFGDLLTTIADEEGWTLEVVPCEWQDCLTRLAAGDLDLLPDVARTEPREALLDFHDEPVLSSWSQLYQAAGADLQSMRDLAGHRIAVLEGSVQQRYLAGLARSFDITVDWQPVNGYAAGFQRVVEGRADAVVANHHYGDYRAEALGLHPTPILFQPARLFFATPEGRHGELLARLDAHLNDWKQQSDSPWFAIRRRWMAAAGSPPLIPDYLWLTLAGLGGGATLLAILSLLLRRQVRRRTRDLQANQQRLETILDSVDAGIYIKDASRRYEYVNRKVADFLGVAPADVVGRTDEDLLEARTAQQLRQHDDRVFVQGQRVANEHQVRSPGGDGEVRTFYSIKLPLATPEGRIQALCGISTDLTEYRRIQRLAHYDLLTGLPNREQLFKRLRRAMDEQPHQASESGLLLLDLDHFSTFNKTRGLNSGDRLLGQVASRLIDHLDAHASLYRPGGDEFALVLGGLSGERDIAMDRLQAAAQTLLEALSQPFDLHDGPHRLTASVGAVLLSEGKGDLSRLMKCAELALYEAKGAGRNRLRFFDPGMQTRVEYRVRREEALRQALENDQLTLHLQPQVDHQGHIGHMEALIRWAHPTEGWIPPGDFIPIAEASDLIIDVGDRVLALACQQLAAWARENRSLGLAVNISPRQFRQLDFTDKLLRLLKRHAIDPHRLELEITESLLIQDTGITLAHMTALRRHGVRFALDDFGTGYASLAYLKRLPLDRLKIDRGFVRDLLDDANDEAIVRTILALGESLGLEVIAEGVETRDQHRRLGELGCRYFQGYLFGRPAPVDAWGERLAVGDAELPR</sequence>
<dbReference type="Pfam" id="PF00497">
    <property type="entry name" value="SBP_bac_3"/>
    <property type="match status" value="1"/>
</dbReference>
<dbReference type="SUPFAM" id="SSF55785">
    <property type="entry name" value="PYP-like sensor domain (PAS domain)"/>
    <property type="match status" value="1"/>
</dbReference>
<keyword evidence="1" id="KW-0472">Membrane</keyword>
<dbReference type="SMART" id="SM00052">
    <property type="entry name" value="EAL"/>
    <property type="match status" value="1"/>
</dbReference>
<evidence type="ECO:0000313" key="6">
    <source>
        <dbReference type="EMBL" id="MBB3140666.1"/>
    </source>
</evidence>
<dbReference type="InterPro" id="IPR029787">
    <property type="entry name" value="Nucleotide_cyclase"/>
</dbReference>
<dbReference type="AlphaFoldDB" id="A0A7W5BWX5"/>
<dbReference type="Pfam" id="PF08448">
    <property type="entry name" value="PAS_4"/>
    <property type="match status" value="1"/>
</dbReference>
<dbReference type="NCBIfam" id="TIGR00229">
    <property type="entry name" value="sensory_box"/>
    <property type="match status" value="1"/>
</dbReference>
<dbReference type="InterPro" id="IPR035965">
    <property type="entry name" value="PAS-like_dom_sf"/>
</dbReference>
<dbReference type="Pfam" id="PF00990">
    <property type="entry name" value="GGDEF"/>
    <property type="match status" value="1"/>
</dbReference>
<dbReference type="CDD" id="cd01948">
    <property type="entry name" value="EAL"/>
    <property type="match status" value="1"/>
</dbReference>
<proteinExistence type="predicted"/>
<dbReference type="InterPro" id="IPR000014">
    <property type="entry name" value="PAS"/>
</dbReference>
<name>A0A7W5BWX5_9GAMM</name>
<dbReference type="InterPro" id="IPR000160">
    <property type="entry name" value="GGDEF_dom"/>
</dbReference>
<dbReference type="InterPro" id="IPR035919">
    <property type="entry name" value="EAL_sf"/>
</dbReference>
<dbReference type="Gene3D" id="3.20.20.450">
    <property type="entry name" value="EAL domain"/>
    <property type="match status" value="1"/>
</dbReference>
<evidence type="ECO:0000259" key="4">
    <source>
        <dbReference type="PROSITE" id="PS50883"/>
    </source>
</evidence>
<accession>A0A7W5BWX5</accession>
<keyword evidence="7" id="KW-1185">Reference proteome</keyword>
<dbReference type="Pfam" id="PF00563">
    <property type="entry name" value="EAL"/>
    <property type="match status" value="1"/>
</dbReference>
<comment type="caution">
    <text evidence="6">The sequence shown here is derived from an EMBL/GenBank/DDBJ whole genome shotgun (WGS) entry which is preliminary data.</text>
</comment>
<feature type="signal peptide" evidence="2">
    <location>
        <begin position="1"/>
        <end position="28"/>
    </location>
</feature>
<dbReference type="InterPro" id="IPR043128">
    <property type="entry name" value="Rev_trsase/Diguanyl_cyclase"/>
</dbReference>
<feature type="domain" description="PAS" evidence="3">
    <location>
        <begin position="298"/>
        <end position="368"/>
    </location>
</feature>
<dbReference type="InterPro" id="IPR013656">
    <property type="entry name" value="PAS_4"/>
</dbReference>
<dbReference type="CDD" id="cd00130">
    <property type="entry name" value="PAS"/>
    <property type="match status" value="1"/>
</dbReference>
<evidence type="ECO:0000256" key="1">
    <source>
        <dbReference type="SAM" id="Phobius"/>
    </source>
</evidence>
<dbReference type="CDD" id="cd01949">
    <property type="entry name" value="GGDEF"/>
    <property type="match status" value="1"/>
</dbReference>
<evidence type="ECO:0000259" key="3">
    <source>
        <dbReference type="PROSITE" id="PS50112"/>
    </source>
</evidence>
<dbReference type="PROSITE" id="PS50883">
    <property type="entry name" value="EAL"/>
    <property type="match status" value="1"/>
</dbReference>
<evidence type="ECO:0000256" key="2">
    <source>
        <dbReference type="SAM" id="SignalP"/>
    </source>
</evidence>
<dbReference type="EMBL" id="JACHXM010000005">
    <property type="protein sequence ID" value="MBB3140666.1"/>
    <property type="molecule type" value="Genomic_DNA"/>
</dbReference>
<gene>
    <name evidence="6" type="ORF">FHR96_001531</name>
</gene>
<feature type="chain" id="PRO_5031177103" evidence="2">
    <location>
        <begin position="29"/>
        <end position="857"/>
    </location>
</feature>
<dbReference type="Gene3D" id="3.30.70.270">
    <property type="match status" value="1"/>
</dbReference>
<keyword evidence="2" id="KW-0732">Signal</keyword>
<organism evidence="6 7">
    <name type="scientific">Halomonas organivorans</name>
    <dbReference type="NCBI Taxonomy" id="257772"/>
    <lineage>
        <taxon>Bacteria</taxon>
        <taxon>Pseudomonadati</taxon>
        <taxon>Pseudomonadota</taxon>
        <taxon>Gammaproteobacteria</taxon>
        <taxon>Oceanospirillales</taxon>
        <taxon>Halomonadaceae</taxon>
        <taxon>Halomonas</taxon>
    </lineage>
</organism>
<dbReference type="PANTHER" id="PTHR44757:SF2">
    <property type="entry name" value="BIOFILM ARCHITECTURE MAINTENANCE PROTEIN MBAA"/>
    <property type="match status" value="1"/>
</dbReference>
<keyword evidence="1" id="KW-1133">Transmembrane helix</keyword>
<dbReference type="Gene3D" id="3.40.190.10">
    <property type="entry name" value="Periplasmic binding protein-like II"/>
    <property type="match status" value="2"/>
</dbReference>
<dbReference type="SMART" id="SM00062">
    <property type="entry name" value="PBPb"/>
    <property type="match status" value="1"/>
</dbReference>
<evidence type="ECO:0000313" key="7">
    <source>
        <dbReference type="Proteomes" id="UP000525987"/>
    </source>
</evidence>
<feature type="domain" description="GGDEF" evidence="5">
    <location>
        <begin position="453"/>
        <end position="591"/>
    </location>
</feature>